<dbReference type="Pfam" id="PF01433">
    <property type="entry name" value="Peptidase_M1"/>
    <property type="match status" value="1"/>
</dbReference>
<evidence type="ECO:0000256" key="8">
    <source>
        <dbReference type="ARBA" id="ARBA00022723"/>
    </source>
</evidence>
<dbReference type="KEGG" id="clw:CLAC_01205"/>
<dbReference type="InterPro" id="IPR045357">
    <property type="entry name" value="Aminopeptidase_N-like_N"/>
</dbReference>
<keyword evidence="10 15" id="KW-0862">Zinc</keyword>
<dbReference type="EC" id="3.4.11.2" evidence="4"/>
<protein>
    <recommendedName>
        <fullName evidence="5">Aminopeptidase N</fullName>
        <ecNumber evidence="4">3.4.11.2</ecNumber>
    </recommendedName>
    <alternativeName>
        <fullName evidence="12">Alanine aminopeptidase</fullName>
    </alternativeName>
    <alternativeName>
        <fullName evidence="13">Lysyl aminopeptidase</fullName>
    </alternativeName>
</protein>
<dbReference type="InterPro" id="IPR014782">
    <property type="entry name" value="Peptidase_M1_dom"/>
</dbReference>
<keyword evidence="8 15" id="KW-0479">Metal-binding</keyword>
<evidence type="ECO:0000256" key="6">
    <source>
        <dbReference type="ARBA" id="ARBA00022490"/>
    </source>
</evidence>
<comment type="similarity">
    <text evidence="3">Belongs to the peptidase M1 family.</text>
</comment>
<dbReference type="InterPro" id="IPR027268">
    <property type="entry name" value="Peptidase_M4/M1_CTD_sf"/>
</dbReference>
<evidence type="ECO:0000256" key="4">
    <source>
        <dbReference type="ARBA" id="ARBA00012564"/>
    </source>
</evidence>
<evidence type="ECO:0000256" key="2">
    <source>
        <dbReference type="ARBA" id="ARBA00004496"/>
    </source>
</evidence>
<accession>A0A0K2GXQ7</accession>
<evidence type="ECO:0000256" key="15">
    <source>
        <dbReference type="PIRSR" id="PIRSR634015-3"/>
    </source>
</evidence>
<dbReference type="Pfam" id="PF17900">
    <property type="entry name" value="Peptidase_M1_N"/>
    <property type="match status" value="1"/>
</dbReference>
<dbReference type="GO" id="GO:0006508">
    <property type="term" value="P:proteolysis"/>
    <property type="evidence" value="ECO:0007669"/>
    <property type="project" value="UniProtKB-KW"/>
</dbReference>
<feature type="binding site" evidence="15">
    <location>
        <position position="297"/>
    </location>
    <ligand>
        <name>Zn(2+)</name>
        <dbReference type="ChEBI" id="CHEBI:29105"/>
        <note>catalytic</note>
    </ligand>
</feature>
<reference evidence="18 19" key="1">
    <citation type="submission" date="2013-10" db="EMBL/GenBank/DDBJ databases">
        <title>Complete genome sequence of Corynebacterium lactis DSM 45799(T), isolated from raw cow milk.</title>
        <authorList>
            <person name="Ruckert C."/>
            <person name="Albersmeier A."/>
            <person name="Lipski A."/>
            <person name="Kalinowski J."/>
        </authorList>
    </citation>
    <scope>NUCLEOTIDE SEQUENCE [LARGE SCALE GENOMIC DNA]</scope>
    <source>
        <strain evidence="18 19">RW2-5</strain>
    </source>
</reference>
<keyword evidence="19" id="KW-1185">Reference proteome</keyword>
<feature type="active site" description="Proton donor" evidence="14">
    <location>
        <position position="373"/>
    </location>
</feature>
<dbReference type="Proteomes" id="UP000058446">
    <property type="component" value="Chromosome"/>
</dbReference>
<dbReference type="GO" id="GO:0005737">
    <property type="term" value="C:cytoplasm"/>
    <property type="evidence" value="ECO:0007669"/>
    <property type="project" value="UniProtKB-SubCell"/>
</dbReference>
<dbReference type="PATRIC" id="fig|1408189.4.peg.239"/>
<feature type="active site" description="Proton acceptor" evidence="14">
    <location>
        <position position="298"/>
    </location>
</feature>
<dbReference type="Gene3D" id="1.10.390.10">
    <property type="entry name" value="Neutral Protease Domain 2"/>
    <property type="match status" value="1"/>
</dbReference>
<dbReference type="OrthoDB" id="100605at2"/>
<comment type="subcellular location">
    <subcellularLocation>
        <location evidence="2">Cytoplasm</location>
    </subcellularLocation>
</comment>
<dbReference type="RefSeq" id="WP_053411356.1">
    <property type="nucleotide sequence ID" value="NZ_CP006841.1"/>
</dbReference>
<dbReference type="CDD" id="cd09603">
    <property type="entry name" value="M1_APN_like"/>
    <property type="match status" value="1"/>
</dbReference>
<dbReference type="SUPFAM" id="SSF55486">
    <property type="entry name" value="Metalloproteases ('zincins'), catalytic domain"/>
    <property type="match status" value="1"/>
</dbReference>
<gene>
    <name evidence="18" type="ORF">CLAC_01205</name>
</gene>
<dbReference type="InterPro" id="IPR042097">
    <property type="entry name" value="Aminopeptidase_N-like_N_sf"/>
</dbReference>
<dbReference type="PANTHER" id="PTHR45726">
    <property type="entry name" value="LEUKOTRIENE A-4 HYDROLASE"/>
    <property type="match status" value="1"/>
</dbReference>
<keyword evidence="6" id="KW-0963">Cytoplasm</keyword>
<dbReference type="AlphaFoldDB" id="A0A0K2GXQ7"/>
<evidence type="ECO:0000256" key="10">
    <source>
        <dbReference type="ARBA" id="ARBA00022833"/>
    </source>
</evidence>
<evidence type="ECO:0000256" key="1">
    <source>
        <dbReference type="ARBA" id="ARBA00000098"/>
    </source>
</evidence>
<dbReference type="InterPro" id="IPR034015">
    <property type="entry name" value="M1_LTA4H"/>
</dbReference>
<dbReference type="GO" id="GO:0008237">
    <property type="term" value="F:metallopeptidase activity"/>
    <property type="evidence" value="ECO:0007669"/>
    <property type="project" value="UniProtKB-KW"/>
</dbReference>
<evidence type="ECO:0000256" key="7">
    <source>
        <dbReference type="ARBA" id="ARBA00022670"/>
    </source>
</evidence>
<evidence type="ECO:0000256" key="14">
    <source>
        <dbReference type="PIRSR" id="PIRSR634015-1"/>
    </source>
</evidence>
<sequence>MTSADLTNPYTDIAFNLGFRVNKYALDLDYRVGPNRLKATATIFMEINAWGTQITLDFADALGVDSVDAVSDSQAHPIDVKRWRHSGRKLRVTFDRELAPDETLRLIVAYSGSPRPVRSKWGEIGWEELENGALVASQPVGAASWYPCDDDPEVKALYELTMVTDAPYEVVAPGRADAPVTVGGSRRRWHFVTKEPMASYLATVNVGQFKKIELPCETSTVIAWVPPALVERARHDFREQGRMLDEYARRFGAYPFEQYQVVICEDELEIPLEAQGLSIFGANHADGKDTWNRLIAHELSHQWFGNSVGISQWRDIWLNEGFACYSEWLWSEARGNAPADVHARKHYLDLKSKPQDLVISNPGPDLMFDDRLYKRGALTVHALRLLLGDEVFFDLVREWTTSNRHSVVDAVDFRALANRVCRDRGITTSRLDVIFDSWLARAALPAFPTDPTRSPTDQGVGPDGAPVVDEVLRTQFAELGYTAARD</sequence>
<proteinExistence type="inferred from homology"/>
<evidence type="ECO:0000259" key="16">
    <source>
        <dbReference type="Pfam" id="PF01433"/>
    </source>
</evidence>
<dbReference type="GO" id="GO:0016285">
    <property type="term" value="F:alanyl aminopeptidase activity"/>
    <property type="evidence" value="ECO:0007669"/>
    <property type="project" value="UniProtKB-EC"/>
</dbReference>
<keyword evidence="7" id="KW-0645">Protease</keyword>
<evidence type="ECO:0000256" key="12">
    <source>
        <dbReference type="ARBA" id="ARBA00029811"/>
    </source>
</evidence>
<evidence type="ECO:0000259" key="17">
    <source>
        <dbReference type="Pfam" id="PF17900"/>
    </source>
</evidence>
<keyword evidence="9" id="KW-0378">Hydrolase</keyword>
<organism evidence="18 19">
    <name type="scientific">Corynebacterium lactis RW2-5</name>
    <dbReference type="NCBI Taxonomy" id="1408189"/>
    <lineage>
        <taxon>Bacteria</taxon>
        <taxon>Bacillati</taxon>
        <taxon>Actinomycetota</taxon>
        <taxon>Actinomycetes</taxon>
        <taxon>Mycobacteriales</taxon>
        <taxon>Corynebacteriaceae</taxon>
        <taxon>Corynebacterium</taxon>
    </lineage>
</organism>
<dbReference type="STRING" id="1408189.CLAC_01205"/>
<evidence type="ECO:0000256" key="13">
    <source>
        <dbReference type="ARBA" id="ARBA00031533"/>
    </source>
</evidence>
<dbReference type="SUPFAM" id="SSF63737">
    <property type="entry name" value="Leukotriene A4 hydrolase N-terminal domain"/>
    <property type="match status" value="1"/>
</dbReference>
<feature type="domain" description="Peptidase M1 membrane alanine aminopeptidase" evidence="16">
    <location>
        <begin position="240"/>
        <end position="438"/>
    </location>
</feature>
<dbReference type="PRINTS" id="PR00756">
    <property type="entry name" value="ALADIPTASE"/>
</dbReference>
<keyword evidence="11" id="KW-0482">Metalloprotease</keyword>
<name>A0A0K2GXQ7_9CORY</name>
<evidence type="ECO:0000313" key="18">
    <source>
        <dbReference type="EMBL" id="ALA66575.1"/>
    </source>
</evidence>
<keyword evidence="18" id="KW-0031">Aminopeptidase</keyword>
<evidence type="ECO:0000313" key="19">
    <source>
        <dbReference type="Proteomes" id="UP000058446"/>
    </source>
</evidence>
<dbReference type="Gene3D" id="2.60.40.1730">
    <property type="entry name" value="tricorn interacting facor f3 domain"/>
    <property type="match status" value="1"/>
</dbReference>
<dbReference type="PANTHER" id="PTHR45726:SF3">
    <property type="entry name" value="LEUKOTRIENE A-4 HYDROLASE"/>
    <property type="match status" value="1"/>
</dbReference>
<dbReference type="InterPro" id="IPR001930">
    <property type="entry name" value="Peptidase_M1"/>
</dbReference>
<evidence type="ECO:0000256" key="9">
    <source>
        <dbReference type="ARBA" id="ARBA00022801"/>
    </source>
</evidence>
<dbReference type="GO" id="GO:0008270">
    <property type="term" value="F:zinc ion binding"/>
    <property type="evidence" value="ECO:0007669"/>
    <property type="project" value="InterPro"/>
</dbReference>
<feature type="binding site" evidence="15">
    <location>
        <position position="320"/>
    </location>
    <ligand>
        <name>Zn(2+)</name>
        <dbReference type="ChEBI" id="CHEBI:29105"/>
        <note>catalytic</note>
    </ligand>
</feature>
<evidence type="ECO:0000256" key="11">
    <source>
        <dbReference type="ARBA" id="ARBA00023049"/>
    </source>
</evidence>
<comment type="cofactor">
    <cofactor evidence="15">
        <name>Zn(2+)</name>
        <dbReference type="ChEBI" id="CHEBI:29105"/>
    </cofactor>
    <text evidence="15">Binds 1 zinc ion per subunit.</text>
</comment>
<feature type="domain" description="Aminopeptidase N-like N-terminal" evidence="17">
    <location>
        <begin position="22"/>
        <end position="201"/>
    </location>
</feature>
<dbReference type="EMBL" id="CP006841">
    <property type="protein sequence ID" value="ALA66575.1"/>
    <property type="molecule type" value="Genomic_DNA"/>
</dbReference>
<comment type="catalytic activity">
    <reaction evidence="1">
        <text>Release of an N-terminal amino acid, Xaa-|-Yaa- from a peptide, amide or arylamide. Xaa is preferably Ala, but may be most amino acids including Pro (slow action). When a terminal hydrophobic residue is followed by a prolyl residue, the two may be released as an intact Xaa-Pro dipeptide.</text>
        <dbReference type="EC" id="3.4.11.2"/>
    </reaction>
</comment>
<evidence type="ECO:0000256" key="3">
    <source>
        <dbReference type="ARBA" id="ARBA00010136"/>
    </source>
</evidence>
<evidence type="ECO:0000256" key="5">
    <source>
        <dbReference type="ARBA" id="ARBA00015611"/>
    </source>
</evidence>
<feature type="binding site" evidence="15">
    <location>
        <position position="301"/>
    </location>
    <ligand>
        <name>Zn(2+)</name>
        <dbReference type="ChEBI" id="CHEBI:29105"/>
        <note>catalytic</note>
    </ligand>
</feature>